<dbReference type="AlphaFoldDB" id="A0A6L6QMW8"/>
<accession>A0A6L6QMW8</accession>
<keyword evidence="1" id="KW-0472">Membrane</keyword>
<keyword evidence="1" id="KW-1133">Transmembrane helix</keyword>
<evidence type="ECO:0000313" key="2">
    <source>
        <dbReference type="EMBL" id="MTW13778.1"/>
    </source>
</evidence>
<feature type="transmembrane region" description="Helical" evidence="1">
    <location>
        <begin position="43"/>
        <end position="64"/>
    </location>
</feature>
<reference evidence="2 3" key="1">
    <citation type="submission" date="2019-11" db="EMBL/GenBank/DDBJ databases">
        <title>Type strains purchased from KCTC, JCM and DSMZ.</title>
        <authorList>
            <person name="Lu H."/>
        </authorList>
    </citation>
    <scope>NUCLEOTIDE SEQUENCE [LARGE SCALE GENOMIC DNA]</scope>
    <source>
        <strain evidence="2 3">JCM 31587</strain>
    </source>
</reference>
<dbReference type="EMBL" id="WNKX01000027">
    <property type="protein sequence ID" value="MTW13778.1"/>
    <property type="molecule type" value="Genomic_DNA"/>
</dbReference>
<comment type="caution">
    <text evidence="2">The sequence shown here is derived from an EMBL/GenBank/DDBJ whole genome shotgun (WGS) entry which is preliminary data.</text>
</comment>
<dbReference type="Proteomes" id="UP000472320">
    <property type="component" value="Unassembled WGS sequence"/>
</dbReference>
<protein>
    <recommendedName>
        <fullName evidence="4">DoxX family protein</fullName>
    </recommendedName>
</protein>
<organism evidence="2 3">
    <name type="scientific">Massilia eburnea</name>
    <dbReference type="NCBI Taxonomy" id="1776165"/>
    <lineage>
        <taxon>Bacteria</taxon>
        <taxon>Pseudomonadati</taxon>
        <taxon>Pseudomonadota</taxon>
        <taxon>Betaproteobacteria</taxon>
        <taxon>Burkholderiales</taxon>
        <taxon>Oxalobacteraceae</taxon>
        <taxon>Telluria group</taxon>
        <taxon>Massilia</taxon>
    </lineage>
</organism>
<feature type="transmembrane region" description="Helical" evidence="1">
    <location>
        <begin position="71"/>
        <end position="91"/>
    </location>
</feature>
<evidence type="ECO:0008006" key="4">
    <source>
        <dbReference type="Google" id="ProtNLM"/>
    </source>
</evidence>
<keyword evidence="1" id="KW-0812">Transmembrane</keyword>
<keyword evidence="3" id="KW-1185">Reference proteome</keyword>
<name>A0A6L6QMW8_9BURK</name>
<gene>
    <name evidence="2" type="ORF">GM658_24505</name>
</gene>
<dbReference type="RefSeq" id="WP_155456690.1">
    <property type="nucleotide sequence ID" value="NZ_WNKX01000027.1"/>
</dbReference>
<sequence length="119" mass="12619">MAVSKSRLDASRFFLRLAIGGLAILLGFQAIRHSGFPSTLHAAGYWGMHILEMLCGALIMVGFLMPFASVVLTLIIGFPIVMGWIHGASILGDLHALFLLLVVSATALGGAGQWALGRE</sequence>
<feature type="transmembrane region" description="Helical" evidence="1">
    <location>
        <begin position="97"/>
        <end position="116"/>
    </location>
</feature>
<evidence type="ECO:0000313" key="3">
    <source>
        <dbReference type="Proteomes" id="UP000472320"/>
    </source>
</evidence>
<feature type="transmembrane region" description="Helical" evidence="1">
    <location>
        <begin position="13"/>
        <end position="31"/>
    </location>
</feature>
<evidence type="ECO:0000256" key="1">
    <source>
        <dbReference type="SAM" id="Phobius"/>
    </source>
</evidence>
<proteinExistence type="predicted"/>
<dbReference type="OrthoDB" id="8777371at2"/>